<dbReference type="PROSITE" id="PS50975">
    <property type="entry name" value="ATP_GRASP"/>
    <property type="match status" value="1"/>
</dbReference>
<dbReference type="InterPro" id="IPR000115">
    <property type="entry name" value="PRibGlycinamide_synth"/>
</dbReference>
<dbReference type="Pfam" id="PF02844">
    <property type="entry name" value="GARS_N"/>
    <property type="match status" value="1"/>
</dbReference>
<keyword evidence="10" id="KW-0464">Manganese</keyword>
<dbReference type="Gene3D" id="3.30.470.20">
    <property type="entry name" value="ATP-grasp fold, B domain"/>
    <property type="match status" value="1"/>
</dbReference>
<dbReference type="SMART" id="SM01210">
    <property type="entry name" value="GARS_C"/>
    <property type="match status" value="1"/>
</dbReference>
<dbReference type="GO" id="GO:0009113">
    <property type="term" value="P:purine nucleobase biosynthetic process"/>
    <property type="evidence" value="ECO:0007669"/>
    <property type="project" value="InterPro"/>
</dbReference>
<dbReference type="GO" id="GO:0005524">
    <property type="term" value="F:ATP binding"/>
    <property type="evidence" value="ECO:0007669"/>
    <property type="project" value="UniProtKB-UniRule"/>
</dbReference>
<evidence type="ECO:0000256" key="12">
    <source>
        <dbReference type="ARBA" id="ARBA00042242"/>
    </source>
</evidence>
<evidence type="ECO:0000313" key="17">
    <source>
        <dbReference type="EMBL" id="NDV85990.1"/>
    </source>
</evidence>
<dbReference type="InterPro" id="IPR020559">
    <property type="entry name" value="PRibGlycinamide_synth_CS"/>
</dbReference>
<dbReference type="FunFam" id="3.40.50.20:FF:000006">
    <property type="entry name" value="Phosphoribosylamine--glycine ligase, chloroplastic"/>
    <property type="match status" value="1"/>
</dbReference>
<dbReference type="Proteomes" id="UP000476332">
    <property type="component" value="Unassembled WGS sequence"/>
</dbReference>
<dbReference type="EC" id="6.3.4.13" evidence="4 14"/>
<evidence type="ECO:0000256" key="2">
    <source>
        <dbReference type="ARBA" id="ARBA00001946"/>
    </source>
</evidence>
<dbReference type="Pfam" id="PF01071">
    <property type="entry name" value="GARS_A"/>
    <property type="match status" value="1"/>
</dbReference>
<keyword evidence="6" id="KW-0479">Metal-binding</keyword>
<dbReference type="GO" id="GO:0046872">
    <property type="term" value="F:metal ion binding"/>
    <property type="evidence" value="ECO:0007669"/>
    <property type="project" value="UniProtKB-KW"/>
</dbReference>
<dbReference type="PANTHER" id="PTHR43472">
    <property type="entry name" value="PHOSPHORIBOSYLAMINE--GLYCINE LIGASE"/>
    <property type="match status" value="1"/>
</dbReference>
<protein>
    <recommendedName>
        <fullName evidence="4 14">Phosphoribosylamine--glycine ligase</fullName>
        <ecNumber evidence="4 14">6.3.4.13</ecNumber>
    </recommendedName>
    <alternativeName>
        <fullName evidence="14">GARS</fullName>
    </alternativeName>
    <alternativeName>
        <fullName evidence="12 14">Glycinamide ribonucleotide synthetase</fullName>
    </alternativeName>
    <alternativeName>
        <fullName evidence="13 14">Phosphoribosylglycinamide synthetase</fullName>
    </alternativeName>
</protein>
<evidence type="ECO:0000313" key="18">
    <source>
        <dbReference type="Proteomes" id="UP000476332"/>
    </source>
</evidence>
<organism evidence="17 18">
    <name type="scientific">Aurantimonas aggregata</name>
    <dbReference type="NCBI Taxonomy" id="2047720"/>
    <lineage>
        <taxon>Bacteria</taxon>
        <taxon>Pseudomonadati</taxon>
        <taxon>Pseudomonadota</taxon>
        <taxon>Alphaproteobacteria</taxon>
        <taxon>Hyphomicrobiales</taxon>
        <taxon>Aurantimonadaceae</taxon>
        <taxon>Aurantimonas</taxon>
    </lineage>
</organism>
<keyword evidence="9 15" id="KW-0067">ATP-binding</keyword>
<evidence type="ECO:0000256" key="3">
    <source>
        <dbReference type="ARBA" id="ARBA00005174"/>
    </source>
</evidence>
<dbReference type="Gene3D" id="3.90.600.10">
    <property type="entry name" value="Phosphoribosylglycinamide synthetase, C-terminal domain"/>
    <property type="match status" value="1"/>
</dbReference>
<feature type="domain" description="ATP-grasp" evidence="16">
    <location>
        <begin position="109"/>
        <end position="314"/>
    </location>
</feature>
<evidence type="ECO:0000256" key="5">
    <source>
        <dbReference type="ARBA" id="ARBA00022598"/>
    </source>
</evidence>
<name>A0A6L9MEF4_9HYPH</name>
<dbReference type="InterPro" id="IPR037123">
    <property type="entry name" value="PRibGlycinamide_synth_C_sf"/>
</dbReference>
<dbReference type="UniPathway" id="UPA00074">
    <property type="reaction ID" value="UER00125"/>
</dbReference>
<dbReference type="SUPFAM" id="SSF56059">
    <property type="entry name" value="Glutathione synthetase ATP-binding domain-like"/>
    <property type="match status" value="1"/>
</dbReference>
<dbReference type="PROSITE" id="PS00184">
    <property type="entry name" value="GARS"/>
    <property type="match status" value="1"/>
</dbReference>
<dbReference type="HAMAP" id="MF_00138">
    <property type="entry name" value="GARS"/>
    <property type="match status" value="1"/>
</dbReference>
<evidence type="ECO:0000256" key="10">
    <source>
        <dbReference type="ARBA" id="ARBA00023211"/>
    </source>
</evidence>
<evidence type="ECO:0000256" key="7">
    <source>
        <dbReference type="ARBA" id="ARBA00022741"/>
    </source>
</evidence>
<comment type="cofactor">
    <cofactor evidence="1">
        <name>Mn(2+)</name>
        <dbReference type="ChEBI" id="CHEBI:29035"/>
    </cofactor>
</comment>
<evidence type="ECO:0000256" key="8">
    <source>
        <dbReference type="ARBA" id="ARBA00022755"/>
    </source>
</evidence>
<dbReference type="InterPro" id="IPR020560">
    <property type="entry name" value="PRibGlycinamide_synth_C-dom"/>
</dbReference>
<dbReference type="SUPFAM" id="SSF52440">
    <property type="entry name" value="PreATP-grasp domain"/>
    <property type="match status" value="1"/>
</dbReference>
<dbReference type="AlphaFoldDB" id="A0A6L9MEF4"/>
<dbReference type="PANTHER" id="PTHR43472:SF1">
    <property type="entry name" value="PHOSPHORIBOSYLAMINE--GLYCINE LIGASE, CHLOROPLASTIC"/>
    <property type="match status" value="1"/>
</dbReference>
<proteinExistence type="inferred from homology"/>
<keyword evidence="18" id="KW-1185">Reference proteome</keyword>
<dbReference type="InterPro" id="IPR020561">
    <property type="entry name" value="PRibGlycinamid_synth_ATP-grasp"/>
</dbReference>
<evidence type="ECO:0000256" key="13">
    <source>
        <dbReference type="ARBA" id="ARBA00042864"/>
    </source>
</evidence>
<gene>
    <name evidence="14 17" type="primary">purD</name>
    <name evidence="17" type="ORF">GTW51_04660</name>
</gene>
<evidence type="ECO:0000256" key="6">
    <source>
        <dbReference type="ARBA" id="ARBA00022723"/>
    </source>
</evidence>
<keyword evidence="5 14" id="KW-0436">Ligase</keyword>
<dbReference type="InterPro" id="IPR013815">
    <property type="entry name" value="ATP_grasp_subdomain_1"/>
</dbReference>
<comment type="caution">
    <text evidence="17">The sequence shown here is derived from an EMBL/GenBank/DDBJ whole genome shotgun (WGS) entry which is preliminary data.</text>
</comment>
<comment type="similarity">
    <text evidence="11 14">Belongs to the GARS family.</text>
</comment>
<dbReference type="NCBIfam" id="TIGR00877">
    <property type="entry name" value="purD"/>
    <property type="match status" value="1"/>
</dbReference>
<dbReference type="InterPro" id="IPR011054">
    <property type="entry name" value="Rudment_hybrid_motif"/>
</dbReference>
<dbReference type="InterPro" id="IPR011761">
    <property type="entry name" value="ATP-grasp"/>
</dbReference>
<comment type="catalytic activity">
    <reaction evidence="14">
        <text>5-phospho-beta-D-ribosylamine + glycine + ATP = N(1)-(5-phospho-beta-D-ribosyl)glycinamide + ADP + phosphate + H(+)</text>
        <dbReference type="Rhea" id="RHEA:17453"/>
        <dbReference type="ChEBI" id="CHEBI:15378"/>
        <dbReference type="ChEBI" id="CHEBI:30616"/>
        <dbReference type="ChEBI" id="CHEBI:43474"/>
        <dbReference type="ChEBI" id="CHEBI:57305"/>
        <dbReference type="ChEBI" id="CHEBI:58681"/>
        <dbReference type="ChEBI" id="CHEBI:143788"/>
        <dbReference type="ChEBI" id="CHEBI:456216"/>
        <dbReference type="EC" id="6.3.4.13"/>
    </reaction>
</comment>
<dbReference type="FunFam" id="3.90.600.10:FF:000001">
    <property type="entry name" value="Trifunctional purine biosynthetic protein adenosine-3"/>
    <property type="match status" value="1"/>
</dbReference>
<dbReference type="Gene3D" id="3.40.50.20">
    <property type="match status" value="1"/>
</dbReference>
<evidence type="ECO:0000256" key="11">
    <source>
        <dbReference type="ARBA" id="ARBA00038345"/>
    </source>
</evidence>
<dbReference type="SMART" id="SM01209">
    <property type="entry name" value="GARS_A"/>
    <property type="match status" value="1"/>
</dbReference>
<dbReference type="Pfam" id="PF02843">
    <property type="entry name" value="GARS_C"/>
    <property type="match status" value="1"/>
</dbReference>
<dbReference type="FunFam" id="3.30.470.20:FF:000018">
    <property type="entry name" value="Trifunctional purine biosynthetic protein adenosine-3"/>
    <property type="match status" value="1"/>
</dbReference>
<comment type="pathway">
    <text evidence="3 14">Purine metabolism; IMP biosynthesis via de novo pathway; N(1)-(5-phospho-D-ribosyl)glycinamide from 5-phospho-alpha-D-ribose 1-diphosphate: step 2/2.</text>
</comment>
<dbReference type="InterPro" id="IPR020562">
    <property type="entry name" value="PRibGlycinamide_synth_N"/>
</dbReference>
<keyword evidence="7 15" id="KW-0547">Nucleotide-binding</keyword>
<evidence type="ECO:0000256" key="4">
    <source>
        <dbReference type="ARBA" id="ARBA00013255"/>
    </source>
</evidence>
<dbReference type="GO" id="GO:0004637">
    <property type="term" value="F:phosphoribosylamine-glycine ligase activity"/>
    <property type="evidence" value="ECO:0007669"/>
    <property type="project" value="UniProtKB-UniRule"/>
</dbReference>
<dbReference type="GO" id="GO:0006189">
    <property type="term" value="P:'de novo' IMP biosynthetic process"/>
    <property type="evidence" value="ECO:0007669"/>
    <property type="project" value="UniProtKB-UniRule"/>
</dbReference>
<evidence type="ECO:0000256" key="15">
    <source>
        <dbReference type="PROSITE-ProRule" id="PRU00409"/>
    </source>
</evidence>
<dbReference type="InterPro" id="IPR016185">
    <property type="entry name" value="PreATP-grasp_dom_sf"/>
</dbReference>
<dbReference type="EMBL" id="JAAAMJ010000002">
    <property type="protein sequence ID" value="NDV85990.1"/>
    <property type="molecule type" value="Genomic_DNA"/>
</dbReference>
<accession>A0A6L9MEF4</accession>
<evidence type="ECO:0000256" key="9">
    <source>
        <dbReference type="ARBA" id="ARBA00022840"/>
    </source>
</evidence>
<evidence type="ECO:0000256" key="1">
    <source>
        <dbReference type="ARBA" id="ARBA00001936"/>
    </source>
</evidence>
<reference evidence="17 18" key="1">
    <citation type="submission" date="2020-01" db="EMBL/GenBank/DDBJ databases">
        <title>Genomes of bacteria type strains.</title>
        <authorList>
            <person name="Chen J."/>
            <person name="Zhu S."/>
            <person name="Chen J."/>
        </authorList>
    </citation>
    <scope>NUCLEOTIDE SEQUENCE [LARGE SCALE GENOMIC DNA]</scope>
    <source>
        <strain evidence="17 18">KCTC 52919</strain>
    </source>
</reference>
<sequence length="425" mass="44720">MAINVLLVGSGGREHALAWKLAQSPELGTLHAAPGNPGIAEHASLVSLDIADHAAVAGFCRDHDIGLVVVGPEAPLVAGLADALAEAGVPVFGPSAAAAQLEGSKGFTKDLCARHDIPTARYRRFTDAASAREYVEAGGVPVVIKADGLAAGKGVTVAMTRDEALKAIDACFAGEFGAAGAELVVEAFLEGEEASLFCICDGERAVFFGTAQDHKRAFDRDRGPNTGGMGAYSPALPMTEAVTARVMREIIEPTLAGMKDAGTPFRGVLYAGLMLTEEGPQLIEYNVRFGDPECQVLMPRLKSDLLPILLASARGDLSGIVPEWSNERALTVVMATDGYPGTYVTGTEIRSLPKPTDDALIFHAGTAVRDGRLVAVGGRVLDVTATGASVREAARRAYDLLEKVEWDEGFWRSDIGHRAIMTEPN</sequence>
<dbReference type="Gene3D" id="3.30.1490.20">
    <property type="entry name" value="ATP-grasp fold, A domain"/>
    <property type="match status" value="1"/>
</dbReference>
<comment type="cofactor">
    <cofactor evidence="2">
        <name>Mg(2+)</name>
        <dbReference type="ChEBI" id="CHEBI:18420"/>
    </cofactor>
</comment>
<evidence type="ECO:0000259" key="16">
    <source>
        <dbReference type="PROSITE" id="PS50975"/>
    </source>
</evidence>
<dbReference type="SUPFAM" id="SSF51246">
    <property type="entry name" value="Rudiment single hybrid motif"/>
    <property type="match status" value="1"/>
</dbReference>
<keyword evidence="8 14" id="KW-0658">Purine biosynthesis</keyword>
<evidence type="ECO:0000256" key="14">
    <source>
        <dbReference type="HAMAP-Rule" id="MF_00138"/>
    </source>
</evidence>